<gene>
    <name evidence="1" type="ORF">MJO28_000136</name>
</gene>
<keyword evidence="2" id="KW-1185">Reference proteome</keyword>
<reference evidence="1 2" key="3">
    <citation type="journal article" date="2022" name="Microbiol. Spectr.">
        <title>Folding features and dynamics of 3D genome architecture in plant fungal pathogens.</title>
        <authorList>
            <person name="Xia C."/>
        </authorList>
    </citation>
    <scope>NUCLEOTIDE SEQUENCE [LARGE SCALE GENOMIC DNA]</scope>
    <source>
        <strain evidence="1 2">93-210</strain>
    </source>
</reference>
<protein>
    <submittedName>
        <fullName evidence="1">Uncharacterized protein</fullName>
    </submittedName>
</protein>
<sequence>MMMRSDAFLLISIWSASLISENVGVPTYGNPFHFSGTGGGLEDVVNGGSAPRPQEGAGPNQFYHQQPVPIYGEVIDIDRSSLEGSQGRRNSRKQSRVMETGGTSGSLRSGDVPSWIPSINVPKEDKIPKHDYWTMFQNQNQDGFSAFIPEKNIHFYLEMINSKPTKYIRLSNASLTHSIRYTLHDFLSQRYIWQDTLAPGAKLNLPLLFSDKGEISIYLESLPHL</sequence>
<reference evidence="2" key="1">
    <citation type="journal article" date="2018" name="BMC Genomics">
        <title>Genomic insights into host adaptation between the wheat stripe rust pathogen (Puccinia striiformis f. sp. tritici) and the barley stripe rust pathogen (Puccinia striiformis f. sp. hordei).</title>
        <authorList>
            <person name="Xia C."/>
            <person name="Wang M."/>
            <person name="Yin C."/>
            <person name="Cornejo O.E."/>
            <person name="Hulbert S.H."/>
            <person name="Chen X."/>
        </authorList>
    </citation>
    <scope>NUCLEOTIDE SEQUENCE [LARGE SCALE GENOMIC DNA]</scope>
    <source>
        <strain evidence="2">93-210</strain>
    </source>
</reference>
<name>A0ACC0EX93_9BASI</name>
<accession>A0ACC0EX93</accession>
<dbReference type="Proteomes" id="UP001060170">
    <property type="component" value="Chromosome 1"/>
</dbReference>
<dbReference type="EMBL" id="CM045865">
    <property type="protein sequence ID" value="KAI7962042.1"/>
    <property type="molecule type" value="Genomic_DNA"/>
</dbReference>
<evidence type="ECO:0000313" key="1">
    <source>
        <dbReference type="EMBL" id="KAI7962042.1"/>
    </source>
</evidence>
<organism evidence="1 2">
    <name type="scientific">Puccinia striiformis f. sp. tritici</name>
    <dbReference type="NCBI Taxonomy" id="168172"/>
    <lineage>
        <taxon>Eukaryota</taxon>
        <taxon>Fungi</taxon>
        <taxon>Dikarya</taxon>
        <taxon>Basidiomycota</taxon>
        <taxon>Pucciniomycotina</taxon>
        <taxon>Pucciniomycetes</taxon>
        <taxon>Pucciniales</taxon>
        <taxon>Pucciniaceae</taxon>
        <taxon>Puccinia</taxon>
    </lineage>
</organism>
<proteinExistence type="predicted"/>
<evidence type="ECO:0000313" key="2">
    <source>
        <dbReference type="Proteomes" id="UP001060170"/>
    </source>
</evidence>
<comment type="caution">
    <text evidence="1">The sequence shown here is derived from an EMBL/GenBank/DDBJ whole genome shotgun (WGS) entry which is preliminary data.</text>
</comment>
<reference evidence="2" key="2">
    <citation type="journal article" date="2018" name="Mol. Plant Microbe Interact.">
        <title>Genome sequence resources for the wheat stripe rust pathogen (Puccinia striiformis f. sp. tritici) and the barley stripe rust pathogen (Puccinia striiformis f. sp. hordei).</title>
        <authorList>
            <person name="Xia C."/>
            <person name="Wang M."/>
            <person name="Yin C."/>
            <person name="Cornejo O.E."/>
            <person name="Hulbert S.H."/>
            <person name="Chen X."/>
        </authorList>
    </citation>
    <scope>NUCLEOTIDE SEQUENCE [LARGE SCALE GENOMIC DNA]</scope>
    <source>
        <strain evidence="2">93-210</strain>
    </source>
</reference>